<feature type="signal peptide" evidence="8">
    <location>
        <begin position="1"/>
        <end position="26"/>
    </location>
</feature>
<dbReference type="FunFam" id="3.30.43.10:FF:000004">
    <property type="entry name" value="Berberine bridge enzyme-like 15"/>
    <property type="match status" value="1"/>
</dbReference>
<dbReference type="AlphaFoldDB" id="A0A1Q3BC46"/>
<keyword evidence="6" id="KW-1015">Disulfide bond</keyword>
<evidence type="ECO:0000256" key="4">
    <source>
        <dbReference type="ARBA" id="ARBA00022729"/>
    </source>
</evidence>
<keyword evidence="4 8" id="KW-0732">Signal</keyword>
<evidence type="ECO:0000256" key="3">
    <source>
        <dbReference type="ARBA" id="ARBA00022630"/>
    </source>
</evidence>
<sequence length="535" mass="59448">MAIPNPTSCLLFLVLVFLSSSSFSSAQSSDANVYQMFLQCLSNQTKSPDVSNIIYSQSNPAYTAVLRAYIRNARFNTSATRKPTIIITPKQETHVQAAVICTKQVGFRLKIRSGGHDYEGISYRSDNPFFILDMNNMRDIVINMSDETAWVGVGATLGEVYYRISEKSKLHGYPGGVCPTVGVGGHVSGGGYGNMIRKYGLTVDNVVDAKIVDVKGNLLDRKSMGEDLFWAIRGGGGGSFGAIVAYKIKLVKVPETVTIFRLERTLAQNATDIALKWQSVAPKIDPNLWMRMLLQVVTVNNQKTCRIAILAEYLGDANSLVALLGKEFPELGLKKENCTEMSWIESAVWWGGLDIGTKPEALLDRDVDSADFLKRKSDYVQTPIPREGLEGIWKKMIELEKGGLEFNAYGGRMNEIPATETPVAHRAGNLFKVQYSISWNNASAELEKTNLGVLNTLFTYMTPYVSKNPRGAYLNYRDLDIGVNNFGKDTYAQGEVYGRKYFNVNFDRLVKVKTAVDPENFFRNEQSIPPLTSKK</sequence>
<dbReference type="InterPro" id="IPR016166">
    <property type="entry name" value="FAD-bd_PCMH"/>
</dbReference>
<evidence type="ECO:0000256" key="8">
    <source>
        <dbReference type="SAM" id="SignalP"/>
    </source>
</evidence>
<organism evidence="10 11">
    <name type="scientific">Cephalotus follicularis</name>
    <name type="common">Albany pitcher plant</name>
    <dbReference type="NCBI Taxonomy" id="3775"/>
    <lineage>
        <taxon>Eukaryota</taxon>
        <taxon>Viridiplantae</taxon>
        <taxon>Streptophyta</taxon>
        <taxon>Embryophyta</taxon>
        <taxon>Tracheophyta</taxon>
        <taxon>Spermatophyta</taxon>
        <taxon>Magnoliopsida</taxon>
        <taxon>eudicotyledons</taxon>
        <taxon>Gunneridae</taxon>
        <taxon>Pentapetalae</taxon>
        <taxon>rosids</taxon>
        <taxon>fabids</taxon>
        <taxon>Oxalidales</taxon>
        <taxon>Cephalotaceae</taxon>
        <taxon>Cephalotus</taxon>
    </lineage>
</organism>
<comment type="similarity">
    <text evidence="2">Belongs to the oxygen-dependent FAD-linked oxidoreductase family.</text>
</comment>
<evidence type="ECO:0000313" key="10">
    <source>
        <dbReference type="EMBL" id="GAV65617.1"/>
    </source>
</evidence>
<protein>
    <submittedName>
        <fullName evidence="10">FAD_binding_4 domain-containing protein/BBE domain-containing protein</fullName>
    </submittedName>
</protein>
<evidence type="ECO:0000256" key="7">
    <source>
        <dbReference type="ARBA" id="ARBA00023180"/>
    </source>
</evidence>
<dbReference type="GO" id="GO:1901696">
    <property type="term" value="P:cannabinoid biosynthetic process"/>
    <property type="evidence" value="ECO:0007669"/>
    <property type="project" value="UniProtKB-ARBA"/>
</dbReference>
<evidence type="ECO:0000256" key="1">
    <source>
        <dbReference type="ARBA" id="ARBA00001974"/>
    </source>
</evidence>
<evidence type="ECO:0000313" key="11">
    <source>
        <dbReference type="Proteomes" id="UP000187406"/>
    </source>
</evidence>
<dbReference type="InterPro" id="IPR016169">
    <property type="entry name" value="FAD-bd_PCMH_sub2"/>
</dbReference>
<dbReference type="Gene3D" id="3.40.462.20">
    <property type="match status" value="1"/>
</dbReference>
<dbReference type="STRING" id="3775.A0A1Q3BC46"/>
<keyword evidence="3" id="KW-0285">Flavoprotein</keyword>
<evidence type="ECO:0000256" key="2">
    <source>
        <dbReference type="ARBA" id="ARBA00005466"/>
    </source>
</evidence>
<dbReference type="InterPro" id="IPR006094">
    <property type="entry name" value="Oxid_FAD_bind_N"/>
</dbReference>
<dbReference type="InterPro" id="IPR036318">
    <property type="entry name" value="FAD-bd_PCMH-like_sf"/>
</dbReference>
<evidence type="ECO:0000259" key="9">
    <source>
        <dbReference type="PROSITE" id="PS51387"/>
    </source>
</evidence>
<dbReference type="Gene3D" id="3.30.465.10">
    <property type="match status" value="1"/>
</dbReference>
<keyword evidence="5" id="KW-0274">FAD</keyword>
<evidence type="ECO:0000256" key="6">
    <source>
        <dbReference type="ARBA" id="ARBA00023157"/>
    </source>
</evidence>
<dbReference type="InParanoid" id="A0A1Q3BC46"/>
<dbReference type="EMBL" id="BDDD01000424">
    <property type="protein sequence ID" value="GAV65617.1"/>
    <property type="molecule type" value="Genomic_DNA"/>
</dbReference>
<dbReference type="GO" id="GO:0016491">
    <property type="term" value="F:oxidoreductase activity"/>
    <property type="evidence" value="ECO:0007669"/>
    <property type="project" value="InterPro"/>
</dbReference>
<comment type="cofactor">
    <cofactor evidence="1">
        <name>FAD</name>
        <dbReference type="ChEBI" id="CHEBI:57692"/>
    </cofactor>
</comment>
<dbReference type="OrthoDB" id="407275at2759"/>
<reference evidence="11" key="1">
    <citation type="submission" date="2016-04" db="EMBL/GenBank/DDBJ databases">
        <title>Cephalotus genome sequencing.</title>
        <authorList>
            <person name="Fukushima K."/>
            <person name="Hasebe M."/>
            <person name="Fang X."/>
        </authorList>
    </citation>
    <scope>NUCLEOTIDE SEQUENCE [LARGE SCALE GENOMIC DNA]</scope>
    <source>
        <strain evidence="11">cv. St1</strain>
    </source>
</reference>
<dbReference type="Pfam" id="PF08031">
    <property type="entry name" value="BBE"/>
    <property type="match status" value="1"/>
</dbReference>
<dbReference type="PROSITE" id="PS51387">
    <property type="entry name" value="FAD_PCMH"/>
    <property type="match status" value="1"/>
</dbReference>
<dbReference type="Gene3D" id="3.30.43.10">
    <property type="entry name" value="Uridine Diphospho-n-acetylenolpyruvylglucosamine Reductase, domain 2"/>
    <property type="match status" value="1"/>
</dbReference>
<comment type="caution">
    <text evidence="10">The sequence shown here is derived from an EMBL/GenBank/DDBJ whole genome shotgun (WGS) entry which is preliminary data.</text>
</comment>
<dbReference type="GO" id="GO:0071949">
    <property type="term" value="F:FAD binding"/>
    <property type="evidence" value="ECO:0007669"/>
    <property type="project" value="InterPro"/>
</dbReference>
<keyword evidence="11" id="KW-1185">Reference proteome</keyword>
<dbReference type="Pfam" id="PF01565">
    <property type="entry name" value="FAD_binding_4"/>
    <property type="match status" value="1"/>
</dbReference>
<accession>A0A1Q3BC46</accession>
<name>A0A1Q3BC46_CEPFO</name>
<dbReference type="PANTHER" id="PTHR32448">
    <property type="entry name" value="OS08G0158400 PROTEIN"/>
    <property type="match status" value="1"/>
</dbReference>
<dbReference type="InterPro" id="IPR012951">
    <property type="entry name" value="BBE"/>
</dbReference>
<keyword evidence="7" id="KW-0325">Glycoprotein</keyword>
<gene>
    <name evidence="10" type="ORF">CFOL_v3_09132</name>
</gene>
<dbReference type="InterPro" id="IPR016167">
    <property type="entry name" value="FAD-bd_PCMH_sub1"/>
</dbReference>
<feature type="domain" description="FAD-binding PCMH-type" evidence="9">
    <location>
        <begin position="79"/>
        <end position="253"/>
    </location>
</feature>
<proteinExistence type="inferred from homology"/>
<evidence type="ECO:0000256" key="5">
    <source>
        <dbReference type="ARBA" id="ARBA00022827"/>
    </source>
</evidence>
<dbReference type="Proteomes" id="UP000187406">
    <property type="component" value="Unassembled WGS sequence"/>
</dbReference>
<dbReference type="SUPFAM" id="SSF56176">
    <property type="entry name" value="FAD-binding/transporter-associated domain-like"/>
    <property type="match status" value="1"/>
</dbReference>
<feature type="chain" id="PRO_5012523982" evidence="8">
    <location>
        <begin position="27"/>
        <end position="535"/>
    </location>
</feature>
<dbReference type="FunCoup" id="A0A1Q3BC46">
    <property type="interactions" value="65"/>
</dbReference>